<keyword evidence="3 5" id="KW-1015">Disulfide bond</keyword>
<comment type="similarity">
    <text evidence="1">Belongs to the thioredoxin family. DsbA subfamily.</text>
</comment>
<sequence length="223" mass="25618">MTKNTLIKRTLKTLVILLLLPFALSSYGQIERFVAGTHYAELPNPVNTNDTSKVEVIEAFWYGCSHCFRFEPLIVNWEENAPADVEFMRFPAMWNGLMKTHAQVYYTAEALGALEVLHEQIFNAINVERNILQDERAIGELFETHGVSQEDFERTFNSFSVRTKVNQAEKRMDDYGIRSTPNMIVNGKYLIATNDNVRTQQEMLDVVDFLVEKERQAIRGSGD</sequence>
<dbReference type="PIRSF" id="PIRSF001488">
    <property type="entry name" value="Tdi_protein"/>
    <property type="match status" value="1"/>
</dbReference>
<keyword evidence="2" id="KW-0732">Signal</keyword>
<accession>A0A2A5WDJ3</accession>
<dbReference type="PANTHER" id="PTHR35891:SF2">
    <property type="entry name" value="THIOL:DISULFIDE INTERCHANGE PROTEIN DSBA"/>
    <property type="match status" value="1"/>
</dbReference>
<keyword evidence="4" id="KW-0676">Redox-active center</keyword>
<dbReference type="PANTHER" id="PTHR35891">
    <property type="entry name" value="THIOL:DISULFIDE INTERCHANGE PROTEIN DSBA"/>
    <property type="match status" value="1"/>
</dbReference>
<evidence type="ECO:0000256" key="3">
    <source>
        <dbReference type="ARBA" id="ARBA00023157"/>
    </source>
</evidence>
<dbReference type="InterPro" id="IPR050824">
    <property type="entry name" value="Thiol_disulfide_DsbA"/>
</dbReference>
<dbReference type="InterPro" id="IPR001853">
    <property type="entry name" value="DSBA-like_thioredoxin_dom"/>
</dbReference>
<name>A0A2A5WDJ3_9GAMM</name>
<dbReference type="CDD" id="cd03019">
    <property type="entry name" value="DsbA_DsbA"/>
    <property type="match status" value="1"/>
</dbReference>
<reference evidence="8 9" key="1">
    <citation type="submission" date="2017-08" db="EMBL/GenBank/DDBJ databases">
        <title>Fine stratification of microbial communities through a metagenomic profile of the photic zone.</title>
        <authorList>
            <person name="Haro-Moreno J.M."/>
            <person name="Lopez-Perez M."/>
            <person name="De La Torre J."/>
            <person name="Picazo A."/>
            <person name="Camacho A."/>
            <person name="Rodriguez-Valera F."/>
        </authorList>
    </citation>
    <scope>NUCLEOTIDE SEQUENCE [LARGE SCALE GENOMIC DNA]</scope>
    <source>
        <strain evidence="8">MED-G28</strain>
    </source>
</reference>
<proteinExistence type="inferred from homology"/>
<dbReference type="Pfam" id="PF01323">
    <property type="entry name" value="DSBA"/>
    <property type="match status" value="1"/>
</dbReference>
<evidence type="ECO:0000256" key="1">
    <source>
        <dbReference type="ARBA" id="ARBA00005791"/>
    </source>
</evidence>
<dbReference type="Gene3D" id="3.40.30.10">
    <property type="entry name" value="Glutaredoxin"/>
    <property type="match status" value="1"/>
</dbReference>
<evidence type="ECO:0000313" key="9">
    <source>
        <dbReference type="Proteomes" id="UP000219329"/>
    </source>
</evidence>
<protein>
    <recommendedName>
        <fullName evidence="5">Thiol:disulfide interchange protein</fullName>
    </recommendedName>
</protein>
<evidence type="ECO:0000256" key="5">
    <source>
        <dbReference type="PIRNR" id="PIRNR001488"/>
    </source>
</evidence>
<dbReference type="InterPro" id="IPR023205">
    <property type="entry name" value="DsbA/DsbL"/>
</dbReference>
<feature type="disulfide bond" description="Redox-active" evidence="6">
    <location>
        <begin position="64"/>
        <end position="67"/>
    </location>
</feature>
<evidence type="ECO:0000256" key="6">
    <source>
        <dbReference type="PIRSR" id="PIRSR001488-1"/>
    </source>
</evidence>
<evidence type="ECO:0000256" key="2">
    <source>
        <dbReference type="ARBA" id="ARBA00022729"/>
    </source>
</evidence>
<evidence type="ECO:0000259" key="7">
    <source>
        <dbReference type="Pfam" id="PF01323"/>
    </source>
</evidence>
<dbReference type="GO" id="GO:0042597">
    <property type="term" value="C:periplasmic space"/>
    <property type="evidence" value="ECO:0007669"/>
    <property type="project" value="UniProtKB-SubCell"/>
</dbReference>
<dbReference type="EMBL" id="NTJZ01000003">
    <property type="protein sequence ID" value="PDH34451.1"/>
    <property type="molecule type" value="Genomic_DNA"/>
</dbReference>
<dbReference type="Proteomes" id="UP000219329">
    <property type="component" value="Unassembled WGS sequence"/>
</dbReference>
<feature type="domain" description="DSBA-like thioredoxin" evidence="7">
    <location>
        <begin position="89"/>
        <end position="201"/>
    </location>
</feature>
<organism evidence="8 9">
    <name type="scientific">OM182 bacterium MED-G28</name>
    <dbReference type="NCBI Taxonomy" id="1986256"/>
    <lineage>
        <taxon>Bacteria</taxon>
        <taxon>Pseudomonadati</taxon>
        <taxon>Pseudomonadota</taxon>
        <taxon>Gammaproteobacteria</taxon>
        <taxon>OMG group</taxon>
        <taxon>OM182 clade</taxon>
    </lineage>
</organism>
<gene>
    <name evidence="8" type="ORF">CNF02_03585</name>
</gene>
<dbReference type="SUPFAM" id="SSF52833">
    <property type="entry name" value="Thioredoxin-like"/>
    <property type="match status" value="1"/>
</dbReference>
<dbReference type="InterPro" id="IPR036249">
    <property type="entry name" value="Thioredoxin-like_sf"/>
</dbReference>
<evidence type="ECO:0000256" key="4">
    <source>
        <dbReference type="ARBA" id="ARBA00023284"/>
    </source>
</evidence>
<comment type="caution">
    <text evidence="8">The sequence shown here is derived from an EMBL/GenBank/DDBJ whole genome shotgun (WGS) entry which is preliminary data.</text>
</comment>
<keyword evidence="5" id="KW-0574">Periplasm</keyword>
<evidence type="ECO:0000313" key="8">
    <source>
        <dbReference type="EMBL" id="PDH34451.1"/>
    </source>
</evidence>
<dbReference type="GO" id="GO:0016491">
    <property type="term" value="F:oxidoreductase activity"/>
    <property type="evidence" value="ECO:0007669"/>
    <property type="project" value="InterPro"/>
</dbReference>
<dbReference type="AlphaFoldDB" id="A0A2A5WDJ3"/>
<comment type="subcellular location">
    <subcellularLocation>
        <location evidence="5">Periplasm</location>
    </subcellularLocation>
</comment>